<dbReference type="InterPro" id="IPR001734">
    <property type="entry name" value="Na/solute_symporter"/>
</dbReference>
<proteinExistence type="inferred from homology"/>
<dbReference type="Proteomes" id="UP001597116">
    <property type="component" value="Unassembled WGS sequence"/>
</dbReference>
<feature type="transmembrane region" description="Helical" evidence="12">
    <location>
        <begin position="6"/>
        <end position="22"/>
    </location>
</feature>
<keyword evidence="6 12" id="KW-1133">Transmembrane helix</keyword>
<feature type="transmembrane region" description="Helical" evidence="12">
    <location>
        <begin position="145"/>
        <end position="166"/>
    </location>
</feature>
<evidence type="ECO:0000256" key="5">
    <source>
        <dbReference type="ARBA" id="ARBA00022692"/>
    </source>
</evidence>
<feature type="transmembrane region" description="Helical" evidence="12">
    <location>
        <begin position="453"/>
        <end position="475"/>
    </location>
</feature>
<evidence type="ECO:0000256" key="9">
    <source>
        <dbReference type="ARBA" id="ARBA00023136"/>
    </source>
</evidence>
<feature type="transmembrane region" description="Helical" evidence="12">
    <location>
        <begin position="178"/>
        <end position="199"/>
    </location>
</feature>
<feature type="transmembrane region" description="Helical" evidence="12">
    <location>
        <begin position="42"/>
        <end position="62"/>
    </location>
</feature>
<comment type="similarity">
    <text evidence="2 11">Belongs to the sodium:solute symporter (SSF) (TC 2.A.21) family.</text>
</comment>
<sequence length="573" mass="63417">MSGIDWLILAGTLTLIISYGVIRSRGNRSMDDYLLADQSLPWYHVCLSVMATQASAVTFLSAPGQAFTDGMRFVQFYFGLPLAMVVLAITFVPIFHKLKVFTAYEYLESRFDARVRVFTALLFLLQRSLSTGLSIYAPSIILSTILGWNIVWTNIIMGGVVLVYTVSGGAKAISHTHLQQMVIVTAAMFVAGWMTVHLLPADVGFLDALQVAGKSGRLNTIDLEFDPSSRYNLWSGLIGGFFLQLSYFGTDQSQVGRYLTGQSVGQSRLGLLANGMLKVPMQFLILLIGALVFVFYQFNPSPVFFNKVETDQLLKSPYAEQYRRLETEHQAIAARRQQAVLTLNKALSNDNAQGVEQTRMLISQRDQEAKAVKNQVVDLIKKNNPVGDTSDVNYVFLRFVLDFLPHGLIGLLIAVIFSASMGSIAAAYNSLASTTIVDIYKRLFCKSYSDGHYLKASRVATVIWGLFCIVVAQFATKLGSMIEAVNILGSLFYGVILGIFLVAFYFKTIGGRATFWAAVLTEAIVIWCWWAEVTAFLWLNVIGCVLLIGIAWLLENVMPSKTVRPTESLPTSQ</sequence>
<feature type="transmembrane region" description="Helical" evidence="12">
    <location>
        <begin position="408"/>
        <end position="432"/>
    </location>
</feature>
<keyword evidence="10" id="KW-0739">Sodium transport</keyword>
<feature type="transmembrane region" description="Helical" evidence="12">
    <location>
        <begin position="231"/>
        <end position="250"/>
    </location>
</feature>
<dbReference type="InterPro" id="IPR051163">
    <property type="entry name" value="Sodium:Solute_Symporter_SSF"/>
</dbReference>
<keyword evidence="8" id="KW-0406">Ion transport</keyword>
<gene>
    <name evidence="13" type="ORF">ACFQ4C_04340</name>
</gene>
<dbReference type="Gene3D" id="1.20.1730.10">
    <property type="entry name" value="Sodium/glucose cotransporter"/>
    <property type="match status" value="1"/>
</dbReference>
<dbReference type="PANTHER" id="PTHR42985:SF40">
    <property type="entry name" value="LD47995P-RELATED"/>
    <property type="match status" value="1"/>
</dbReference>
<feature type="transmembrane region" description="Helical" evidence="12">
    <location>
        <begin position="117"/>
        <end position="139"/>
    </location>
</feature>
<feature type="transmembrane region" description="Helical" evidence="12">
    <location>
        <begin position="513"/>
        <end position="530"/>
    </location>
</feature>
<feature type="transmembrane region" description="Helical" evidence="12">
    <location>
        <begin position="271"/>
        <end position="296"/>
    </location>
</feature>
<keyword evidence="7" id="KW-0915">Sodium</keyword>
<evidence type="ECO:0000256" key="6">
    <source>
        <dbReference type="ARBA" id="ARBA00022989"/>
    </source>
</evidence>
<comment type="subcellular location">
    <subcellularLocation>
        <location evidence="1">Cell membrane</location>
        <topology evidence="1">Multi-pass membrane protein</topology>
    </subcellularLocation>
</comment>
<reference evidence="14" key="1">
    <citation type="journal article" date="2019" name="Int. J. Syst. Evol. Microbiol.">
        <title>The Global Catalogue of Microorganisms (GCM) 10K type strain sequencing project: providing services to taxonomists for standard genome sequencing and annotation.</title>
        <authorList>
            <consortium name="The Broad Institute Genomics Platform"/>
            <consortium name="The Broad Institute Genome Sequencing Center for Infectious Disease"/>
            <person name="Wu L."/>
            <person name="Ma J."/>
        </authorList>
    </citation>
    <scope>NUCLEOTIDE SEQUENCE [LARGE SCALE GENOMIC DNA]</scope>
    <source>
        <strain evidence="14">CCUG 55608</strain>
    </source>
</reference>
<feature type="transmembrane region" description="Helical" evidence="12">
    <location>
        <begin position="536"/>
        <end position="554"/>
    </location>
</feature>
<keyword evidence="9 12" id="KW-0472">Membrane</keyword>
<dbReference type="PANTHER" id="PTHR42985">
    <property type="entry name" value="SODIUM-COUPLED MONOCARBOXYLATE TRANSPORTER"/>
    <property type="match status" value="1"/>
</dbReference>
<keyword evidence="4" id="KW-1003">Cell membrane</keyword>
<dbReference type="InterPro" id="IPR038377">
    <property type="entry name" value="Na/Glc_symporter_sf"/>
</dbReference>
<keyword evidence="3" id="KW-0813">Transport</keyword>
<evidence type="ECO:0000256" key="8">
    <source>
        <dbReference type="ARBA" id="ARBA00023065"/>
    </source>
</evidence>
<evidence type="ECO:0000313" key="14">
    <source>
        <dbReference type="Proteomes" id="UP001597116"/>
    </source>
</evidence>
<dbReference type="EMBL" id="JBHTLP010000002">
    <property type="protein sequence ID" value="MFD1140320.1"/>
    <property type="molecule type" value="Genomic_DNA"/>
</dbReference>
<evidence type="ECO:0000256" key="12">
    <source>
        <dbReference type="SAM" id="Phobius"/>
    </source>
</evidence>
<evidence type="ECO:0000256" key="3">
    <source>
        <dbReference type="ARBA" id="ARBA00022448"/>
    </source>
</evidence>
<keyword evidence="14" id="KW-1185">Reference proteome</keyword>
<evidence type="ECO:0000313" key="13">
    <source>
        <dbReference type="EMBL" id="MFD1140320.1"/>
    </source>
</evidence>
<evidence type="ECO:0000256" key="4">
    <source>
        <dbReference type="ARBA" id="ARBA00022475"/>
    </source>
</evidence>
<dbReference type="CDD" id="cd11494">
    <property type="entry name" value="SLC5sbd_NIS-like_u2"/>
    <property type="match status" value="1"/>
</dbReference>
<feature type="transmembrane region" description="Helical" evidence="12">
    <location>
        <begin position="74"/>
        <end position="96"/>
    </location>
</feature>
<accession>A0ABW3QAY4</accession>
<dbReference type="RefSeq" id="WP_265989621.1">
    <property type="nucleotide sequence ID" value="NZ_CP110973.1"/>
</dbReference>
<comment type="caution">
    <text evidence="13">The sequence shown here is derived from an EMBL/GenBank/DDBJ whole genome shotgun (WGS) entry which is preliminary data.</text>
</comment>
<evidence type="ECO:0000256" key="10">
    <source>
        <dbReference type="ARBA" id="ARBA00023201"/>
    </source>
</evidence>
<evidence type="ECO:0000256" key="11">
    <source>
        <dbReference type="RuleBase" id="RU362091"/>
    </source>
</evidence>
<organism evidence="13 14">
    <name type="scientific">Larkinella insperata</name>
    <dbReference type="NCBI Taxonomy" id="332158"/>
    <lineage>
        <taxon>Bacteria</taxon>
        <taxon>Pseudomonadati</taxon>
        <taxon>Bacteroidota</taxon>
        <taxon>Cytophagia</taxon>
        <taxon>Cytophagales</taxon>
        <taxon>Spirosomataceae</taxon>
        <taxon>Larkinella</taxon>
    </lineage>
</organism>
<evidence type="ECO:0000256" key="7">
    <source>
        <dbReference type="ARBA" id="ARBA00023053"/>
    </source>
</evidence>
<evidence type="ECO:0000256" key="1">
    <source>
        <dbReference type="ARBA" id="ARBA00004651"/>
    </source>
</evidence>
<dbReference type="Pfam" id="PF00474">
    <property type="entry name" value="SSF"/>
    <property type="match status" value="2"/>
</dbReference>
<evidence type="ECO:0000256" key="2">
    <source>
        <dbReference type="ARBA" id="ARBA00006434"/>
    </source>
</evidence>
<dbReference type="PROSITE" id="PS50283">
    <property type="entry name" value="NA_SOLUT_SYMP_3"/>
    <property type="match status" value="1"/>
</dbReference>
<protein>
    <submittedName>
        <fullName evidence="13">Sodium:solute symporter</fullName>
    </submittedName>
</protein>
<feature type="transmembrane region" description="Helical" evidence="12">
    <location>
        <begin position="487"/>
        <end position="506"/>
    </location>
</feature>
<name>A0ABW3QAY4_9BACT</name>
<keyword evidence="5 12" id="KW-0812">Transmembrane</keyword>